<dbReference type="AlphaFoldDB" id="A0A164XB55"/>
<dbReference type="EMBL" id="LRGB01001005">
    <property type="protein sequence ID" value="KZS14043.1"/>
    <property type="molecule type" value="Genomic_DNA"/>
</dbReference>
<protein>
    <submittedName>
        <fullName evidence="2">Uncharacterized protein</fullName>
    </submittedName>
</protein>
<dbReference type="Proteomes" id="UP000076858">
    <property type="component" value="Unassembled WGS sequence"/>
</dbReference>
<feature type="region of interest" description="Disordered" evidence="1">
    <location>
        <begin position="1"/>
        <end position="21"/>
    </location>
</feature>
<accession>A0A164XB55</accession>
<comment type="caution">
    <text evidence="2">The sequence shown here is derived from an EMBL/GenBank/DDBJ whole genome shotgun (WGS) entry which is preliminary data.</text>
</comment>
<organism evidence="2 3">
    <name type="scientific">Daphnia magna</name>
    <dbReference type="NCBI Taxonomy" id="35525"/>
    <lineage>
        <taxon>Eukaryota</taxon>
        <taxon>Metazoa</taxon>
        <taxon>Ecdysozoa</taxon>
        <taxon>Arthropoda</taxon>
        <taxon>Crustacea</taxon>
        <taxon>Branchiopoda</taxon>
        <taxon>Diplostraca</taxon>
        <taxon>Cladocera</taxon>
        <taxon>Anomopoda</taxon>
        <taxon>Daphniidae</taxon>
        <taxon>Daphnia</taxon>
    </lineage>
</organism>
<reference evidence="2 3" key="1">
    <citation type="submission" date="2016-03" db="EMBL/GenBank/DDBJ databases">
        <title>EvidentialGene: Evidence-directed Construction of Genes on Genomes.</title>
        <authorList>
            <person name="Gilbert D.G."/>
            <person name="Choi J.-H."/>
            <person name="Mockaitis K."/>
            <person name="Colbourne J."/>
            <person name="Pfrender M."/>
        </authorList>
    </citation>
    <scope>NUCLEOTIDE SEQUENCE [LARGE SCALE GENOMIC DNA]</scope>
    <source>
        <strain evidence="2 3">Xinb3</strain>
        <tissue evidence="2">Complete organism</tissue>
    </source>
</reference>
<proteinExistence type="predicted"/>
<keyword evidence="3" id="KW-1185">Reference proteome</keyword>
<evidence type="ECO:0000256" key="1">
    <source>
        <dbReference type="SAM" id="MobiDB-lite"/>
    </source>
</evidence>
<feature type="compositionally biased region" description="Basic and acidic residues" evidence="1">
    <location>
        <begin position="1"/>
        <end position="14"/>
    </location>
</feature>
<evidence type="ECO:0000313" key="2">
    <source>
        <dbReference type="EMBL" id="KZS14043.1"/>
    </source>
</evidence>
<evidence type="ECO:0000313" key="3">
    <source>
        <dbReference type="Proteomes" id="UP000076858"/>
    </source>
</evidence>
<name>A0A164XB55_9CRUS</name>
<gene>
    <name evidence="2" type="ORF">APZ42_020678</name>
</gene>
<sequence>MTPSEGKSEERDCESGSSVNPSAAANVFWKGRGEEEIVFFSLLGQLLWKRRCRFFVF</sequence>